<evidence type="ECO:0000256" key="1">
    <source>
        <dbReference type="ARBA" id="ARBA00022603"/>
    </source>
</evidence>
<dbReference type="PIRSF" id="PIRSF004553">
    <property type="entry name" value="CHP00095"/>
    <property type="match status" value="1"/>
</dbReference>
<dbReference type="InterPro" id="IPR004398">
    <property type="entry name" value="RNA_MeTrfase_RsmD"/>
</dbReference>
<dbReference type="InterPro" id="IPR029063">
    <property type="entry name" value="SAM-dependent_MTases_sf"/>
</dbReference>
<sequence>MRVIGGEFRSRRLKSPAGDSVRPTPDRLREALFSVLSPRIEGCVFLDAYAGGGSVGIEALSRGAGRAIFLEKSRPALRALQENISILDISQRCEVHAGNAAAMITKYEAEIVFLDPPYPREQEYGLCLDALGEAPRPLVIVQHASKFTHHLKETYGQLQRVRILSQGDNSLSFFEPR</sequence>
<accession>A0A7S7NKF2</accession>
<dbReference type="SUPFAM" id="SSF53335">
    <property type="entry name" value="S-adenosyl-L-methionine-dependent methyltransferases"/>
    <property type="match status" value="1"/>
</dbReference>
<evidence type="ECO:0000313" key="4">
    <source>
        <dbReference type="EMBL" id="QOY85276.1"/>
    </source>
</evidence>
<dbReference type="AlphaFoldDB" id="A0A7S7NKF2"/>
<dbReference type="Gene3D" id="3.40.50.150">
    <property type="entry name" value="Vaccinia Virus protein VP39"/>
    <property type="match status" value="1"/>
</dbReference>
<dbReference type="PANTHER" id="PTHR43542">
    <property type="entry name" value="METHYLTRANSFERASE"/>
    <property type="match status" value="1"/>
</dbReference>
<dbReference type="Pfam" id="PF03602">
    <property type="entry name" value="Cons_hypoth95"/>
    <property type="match status" value="1"/>
</dbReference>
<protein>
    <submittedName>
        <fullName evidence="4">16S rRNA (Guanine(966)-N(2))-methyltransferase RsmD</fullName>
        <ecNumber evidence="4">2.1.1.171</ecNumber>
    </submittedName>
</protein>
<evidence type="ECO:0000313" key="5">
    <source>
        <dbReference type="Proteomes" id="UP000593892"/>
    </source>
</evidence>
<keyword evidence="5" id="KW-1185">Reference proteome</keyword>
<evidence type="ECO:0000256" key="3">
    <source>
        <dbReference type="SAM" id="MobiDB-lite"/>
    </source>
</evidence>
<dbReference type="PANTHER" id="PTHR43542:SF1">
    <property type="entry name" value="METHYLTRANSFERASE"/>
    <property type="match status" value="1"/>
</dbReference>
<reference evidence="4 5" key="1">
    <citation type="submission" date="2020-10" db="EMBL/GenBank/DDBJ databases">
        <title>Complete genome sequence of Paludibaculum fermentans P105T, a facultatively anaerobic acidobacterium capable of dissimilatory Fe(III) reduction.</title>
        <authorList>
            <person name="Dedysh S.N."/>
            <person name="Beletsky A.V."/>
            <person name="Kulichevskaya I.S."/>
            <person name="Mardanov A.V."/>
            <person name="Ravin N.V."/>
        </authorList>
    </citation>
    <scope>NUCLEOTIDE SEQUENCE [LARGE SCALE GENOMIC DNA]</scope>
    <source>
        <strain evidence="4 5">P105</strain>
    </source>
</reference>
<dbReference type="KEGG" id="pfer:IRI77_20810"/>
<dbReference type="RefSeq" id="WP_194446946.1">
    <property type="nucleotide sequence ID" value="NZ_CP063849.1"/>
</dbReference>
<dbReference type="Proteomes" id="UP000593892">
    <property type="component" value="Chromosome"/>
</dbReference>
<evidence type="ECO:0000256" key="2">
    <source>
        <dbReference type="ARBA" id="ARBA00022679"/>
    </source>
</evidence>
<dbReference type="NCBIfam" id="TIGR00095">
    <property type="entry name" value="16S rRNA (guanine(966)-N(2))-methyltransferase RsmD"/>
    <property type="match status" value="1"/>
</dbReference>
<name>A0A7S7NKF2_PALFE</name>
<feature type="region of interest" description="Disordered" evidence="3">
    <location>
        <begin position="1"/>
        <end position="23"/>
    </location>
</feature>
<keyword evidence="2 4" id="KW-0808">Transferase</keyword>
<gene>
    <name evidence="4" type="primary">rsmD</name>
    <name evidence="4" type="ORF">IRI77_20810</name>
</gene>
<proteinExistence type="predicted"/>
<organism evidence="4 5">
    <name type="scientific">Paludibaculum fermentans</name>
    <dbReference type="NCBI Taxonomy" id="1473598"/>
    <lineage>
        <taxon>Bacteria</taxon>
        <taxon>Pseudomonadati</taxon>
        <taxon>Acidobacteriota</taxon>
        <taxon>Terriglobia</taxon>
        <taxon>Bryobacterales</taxon>
        <taxon>Bryobacteraceae</taxon>
        <taxon>Paludibaculum</taxon>
    </lineage>
</organism>
<keyword evidence="1 4" id="KW-0489">Methyltransferase</keyword>
<dbReference type="GO" id="GO:0052913">
    <property type="term" value="F:16S rRNA (guanine(966)-N(2))-methyltransferase activity"/>
    <property type="evidence" value="ECO:0007669"/>
    <property type="project" value="UniProtKB-EC"/>
</dbReference>
<dbReference type="EMBL" id="CP063849">
    <property type="protein sequence ID" value="QOY85276.1"/>
    <property type="molecule type" value="Genomic_DNA"/>
</dbReference>
<dbReference type="EC" id="2.1.1.171" evidence="4"/>